<evidence type="ECO:0000313" key="5">
    <source>
        <dbReference type="Proteomes" id="UP000215902"/>
    </source>
</evidence>
<dbReference type="AlphaFoldDB" id="A0A267FB41"/>
<proteinExistence type="predicted"/>
<dbReference type="Proteomes" id="UP000215902">
    <property type="component" value="Unassembled WGS sequence"/>
</dbReference>
<feature type="chain" id="PRO_5012831349" description="CUB domain-containing protein" evidence="3">
    <location>
        <begin position="25"/>
        <end position="467"/>
    </location>
</feature>
<feature type="region of interest" description="Disordered" evidence="1">
    <location>
        <begin position="429"/>
        <end position="467"/>
    </location>
</feature>
<organism evidence="4 5">
    <name type="scientific">Macrostomum lignano</name>
    <dbReference type="NCBI Taxonomy" id="282301"/>
    <lineage>
        <taxon>Eukaryota</taxon>
        <taxon>Metazoa</taxon>
        <taxon>Spiralia</taxon>
        <taxon>Lophotrochozoa</taxon>
        <taxon>Platyhelminthes</taxon>
        <taxon>Rhabditophora</taxon>
        <taxon>Macrostomorpha</taxon>
        <taxon>Macrostomida</taxon>
        <taxon>Macrostomidae</taxon>
        <taxon>Macrostomum</taxon>
    </lineage>
</organism>
<evidence type="ECO:0000256" key="1">
    <source>
        <dbReference type="SAM" id="MobiDB-lite"/>
    </source>
</evidence>
<comment type="caution">
    <text evidence="4">The sequence shown here is derived from an EMBL/GenBank/DDBJ whole genome shotgun (WGS) entry which is preliminary data.</text>
</comment>
<evidence type="ECO:0008006" key="6">
    <source>
        <dbReference type="Google" id="ProtNLM"/>
    </source>
</evidence>
<reference evidence="4 5" key="1">
    <citation type="submission" date="2017-06" db="EMBL/GenBank/DDBJ databases">
        <title>A platform for efficient transgenesis in Macrostomum lignano, a flatworm model organism for stem cell research.</title>
        <authorList>
            <person name="Berezikov E."/>
        </authorList>
    </citation>
    <scope>NUCLEOTIDE SEQUENCE [LARGE SCALE GENOMIC DNA]</scope>
    <source>
        <strain evidence="4">DV1</strain>
        <tissue evidence="4">Whole organism</tissue>
    </source>
</reference>
<feature type="signal peptide" evidence="3">
    <location>
        <begin position="1"/>
        <end position="24"/>
    </location>
</feature>
<evidence type="ECO:0000256" key="2">
    <source>
        <dbReference type="SAM" id="Phobius"/>
    </source>
</evidence>
<keyword evidence="2" id="KW-0472">Membrane</keyword>
<keyword evidence="5" id="KW-1185">Reference proteome</keyword>
<keyword evidence="2" id="KW-1133">Transmembrane helix</keyword>
<keyword evidence="3" id="KW-0732">Signal</keyword>
<evidence type="ECO:0000256" key="3">
    <source>
        <dbReference type="SAM" id="SignalP"/>
    </source>
</evidence>
<sequence length="467" mass="52320">VRTMLFRSVSLTIFILMSVATVGAEDQHCMDKAVKDINVEIGGDNPQRVMTYIRDEPGYQVNLQCKWTLQPPNYDKPRQMYIRVPVIDFDTNDVSEAQCNISNPNIDILTFSLKQSLREEEINPCNGGQSTYMSMQTSAEEKPQYMCSSKSFKIKEQIVNLWDPSYKLALEFRSDDKQVRSNAKGVQVDVQVLGRDYCHRTMLFFEGSCYLITPERLTPAEAFNISKNYLGNLFTVPKNRNDSDFFRPFVQRNIDRSREFPFESPLSLVGRKMWTGYFVDLPAQSPVNGALFMNPAKKCCQERRNMTVYISSTIKQAVEPVCAVAMVITSGSRVNFTCESLSLKLPALIEFKQIPTIKGDTHPQLFTTCDTMPEKQLDTSSAPTTTVTTAEPQSTKTVIIIVVVVLLVAILIAVIVVAIVIFFKRRANPQSGGQTEAETPAGPEKVPLNARGEDGEASQPSKIDPTV</sequence>
<dbReference type="EMBL" id="NIVC01001192">
    <property type="protein sequence ID" value="PAA70985.1"/>
    <property type="molecule type" value="Genomic_DNA"/>
</dbReference>
<feature type="non-terminal residue" evidence="4">
    <location>
        <position position="1"/>
    </location>
</feature>
<protein>
    <recommendedName>
        <fullName evidence="6">CUB domain-containing protein</fullName>
    </recommendedName>
</protein>
<keyword evidence="2" id="KW-0812">Transmembrane</keyword>
<name>A0A267FB41_9PLAT</name>
<evidence type="ECO:0000313" key="4">
    <source>
        <dbReference type="EMBL" id="PAA70985.1"/>
    </source>
</evidence>
<gene>
    <name evidence="4" type="ORF">BOX15_Mlig016362g3</name>
</gene>
<feature type="transmembrane region" description="Helical" evidence="2">
    <location>
        <begin position="398"/>
        <end position="423"/>
    </location>
</feature>
<accession>A0A267FB41</accession>